<evidence type="ECO:0000256" key="1">
    <source>
        <dbReference type="ARBA" id="ARBA00009374"/>
    </source>
</evidence>
<organism evidence="7 8">
    <name type="scientific">Camelina sativa</name>
    <name type="common">False flax</name>
    <name type="synonym">Myagrum sativum</name>
    <dbReference type="NCBI Taxonomy" id="90675"/>
    <lineage>
        <taxon>Eukaryota</taxon>
        <taxon>Viridiplantae</taxon>
        <taxon>Streptophyta</taxon>
        <taxon>Embryophyta</taxon>
        <taxon>Tracheophyta</taxon>
        <taxon>Spermatophyta</taxon>
        <taxon>Magnoliopsida</taxon>
        <taxon>eudicotyledons</taxon>
        <taxon>Gunneridae</taxon>
        <taxon>Pentapetalae</taxon>
        <taxon>rosids</taxon>
        <taxon>malvids</taxon>
        <taxon>Brassicales</taxon>
        <taxon>Brassicaceae</taxon>
        <taxon>Camelineae</taxon>
        <taxon>Camelina</taxon>
    </lineage>
</organism>
<evidence type="ECO:0000313" key="8">
    <source>
        <dbReference type="RefSeq" id="XP_010498329.2"/>
    </source>
</evidence>
<sequence>MRISDGATLASPFHLLSLVIISLPIYIFCVFPLIRICFFHLHGSLSHRQIYISFEGSFQFLIMLSSNPMTWKLSHMVVPAVNNSIFSPEYSTAAANRPSPKRYVDGGIGLGIVAALENSGNGTYPVCYSGTGSNGSDPVWCSRRLQFAAEIDLSEEYTCVTTRDGLTKVYYNDREFEFGNSRDRKWKEESIQISEESPAKKRNVIRGSPGFLTTCCLCKKKLHGQDIYMYKGDEGFCSKECRSVKIMDDSLKYEEHKSLTRVEVLSSPYVAGLFVI</sequence>
<keyword evidence="7" id="KW-1185">Reference proteome</keyword>
<feature type="zinc finger region" description="FLZ-type" evidence="4">
    <location>
        <begin position="210"/>
        <end position="253"/>
    </location>
</feature>
<dbReference type="PANTHER" id="PTHR47208:SF5">
    <property type="entry name" value="FCS-LIKE ZINC FINGER 12-RELATED"/>
    <property type="match status" value="1"/>
</dbReference>
<protein>
    <submittedName>
        <fullName evidence="8">Uncharacterized protein LOC104776034</fullName>
    </submittedName>
</protein>
<gene>
    <name evidence="8" type="primary">LOC104776034</name>
</gene>
<proteinExistence type="inferred from homology"/>
<evidence type="ECO:0000256" key="4">
    <source>
        <dbReference type="PROSITE-ProRule" id="PRU01131"/>
    </source>
</evidence>
<dbReference type="InterPro" id="IPR044604">
    <property type="entry name" value="FLZ12/13/14"/>
</dbReference>
<evidence type="ECO:0000256" key="3">
    <source>
        <dbReference type="ARBA" id="ARBA00022771"/>
    </source>
</evidence>
<evidence type="ECO:0000256" key="5">
    <source>
        <dbReference type="SAM" id="Phobius"/>
    </source>
</evidence>
<keyword evidence="5" id="KW-0472">Membrane</keyword>
<keyword evidence="3" id="KW-0862">Zinc</keyword>
<keyword evidence="2" id="KW-0479">Metal-binding</keyword>
<keyword evidence="5" id="KW-1133">Transmembrane helix</keyword>
<comment type="similarity">
    <text evidence="1">Belongs to the FLZ family.</text>
</comment>
<feature type="transmembrane region" description="Helical" evidence="5">
    <location>
        <begin position="15"/>
        <end position="38"/>
    </location>
</feature>
<keyword evidence="5" id="KW-0812">Transmembrane</keyword>
<keyword evidence="3" id="KW-0863">Zinc-finger</keyword>
<accession>A0ABM0YAZ6</accession>
<name>A0ABM0YAZ6_CAMSA</name>
<dbReference type="Pfam" id="PF04570">
    <property type="entry name" value="zf-FLZ"/>
    <property type="match status" value="1"/>
</dbReference>
<feature type="domain" description="FLZ-type" evidence="6">
    <location>
        <begin position="210"/>
        <end position="253"/>
    </location>
</feature>
<dbReference type="RefSeq" id="XP_010498329.2">
    <property type="nucleotide sequence ID" value="XM_010500027.2"/>
</dbReference>
<dbReference type="PROSITE" id="PS51795">
    <property type="entry name" value="ZF_FLZ"/>
    <property type="match status" value="1"/>
</dbReference>
<evidence type="ECO:0000259" key="6">
    <source>
        <dbReference type="PROSITE" id="PS51795"/>
    </source>
</evidence>
<reference evidence="8" key="2">
    <citation type="submission" date="2025-08" db="UniProtKB">
        <authorList>
            <consortium name="RefSeq"/>
        </authorList>
    </citation>
    <scope>IDENTIFICATION</scope>
    <source>
        <tissue evidence="8">Leaf</tissue>
    </source>
</reference>
<dbReference type="GeneID" id="104776034"/>
<dbReference type="InterPro" id="IPR007650">
    <property type="entry name" value="Zf-FLZ_dom"/>
</dbReference>
<dbReference type="PANTHER" id="PTHR47208">
    <property type="entry name" value="OS02G0174800 PROTEIN"/>
    <property type="match status" value="1"/>
</dbReference>
<dbReference type="Proteomes" id="UP000694864">
    <property type="component" value="Chromosome 3"/>
</dbReference>
<reference evidence="7" key="1">
    <citation type="journal article" date="2014" name="Nat. Commun.">
        <title>The emerging biofuel crop Camelina sativa retains a highly undifferentiated hexaploid genome structure.</title>
        <authorList>
            <person name="Kagale S."/>
            <person name="Koh C."/>
            <person name="Nixon J."/>
            <person name="Bollina V."/>
            <person name="Clarke W.E."/>
            <person name="Tuteja R."/>
            <person name="Spillane C."/>
            <person name="Robinson S.J."/>
            <person name="Links M.G."/>
            <person name="Clarke C."/>
            <person name="Higgins E.E."/>
            <person name="Huebert T."/>
            <person name="Sharpe A.G."/>
            <person name="Parkin I.A."/>
        </authorList>
    </citation>
    <scope>NUCLEOTIDE SEQUENCE [LARGE SCALE GENOMIC DNA]</scope>
    <source>
        <strain evidence="7">cv. DH55</strain>
    </source>
</reference>
<evidence type="ECO:0000313" key="7">
    <source>
        <dbReference type="Proteomes" id="UP000694864"/>
    </source>
</evidence>
<evidence type="ECO:0000256" key="2">
    <source>
        <dbReference type="ARBA" id="ARBA00022723"/>
    </source>
</evidence>